<accession>A0ABW4QCG7</accession>
<dbReference type="InterPro" id="IPR012337">
    <property type="entry name" value="RNaseH-like_sf"/>
</dbReference>
<gene>
    <name evidence="8" type="primary">ruvX</name>
    <name evidence="8" type="ORF">ACFSFX_17540</name>
</gene>
<evidence type="ECO:0000256" key="4">
    <source>
        <dbReference type="ARBA" id="ARBA00022801"/>
    </source>
</evidence>
<keyword evidence="3 5" id="KW-0540">Nuclease</keyword>
<dbReference type="EC" id="3.1.-.-" evidence="5"/>
<evidence type="ECO:0000256" key="3">
    <source>
        <dbReference type="ARBA" id="ARBA00022722"/>
    </source>
</evidence>
<feature type="compositionally biased region" description="Basic and acidic residues" evidence="6">
    <location>
        <begin position="182"/>
        <end position="197"/>
    </location>
</feature>
<dbReference type="Pfam" id="PF03652">
    <property type="entry name" value="RuvX"/>
    <property type="match status" value="1"/>
</dbReference>
<evidence type="ECO:0000259" key="7">
    <source>
        <dbReference type="SMART" id="SM00732"/>
    </source>
</evidence>
<dbReference type="PANTHER" id="PTHR33317:SF4">
    <property type="entry name" value="POLYNUCLEOTIDYL TRANSFERASE, RIBONUCLEASE H-LIKE SUPERFAMILY PROTEIN"/>
    <property type="match status" value="1"/>
</dbReference>
<keyword evidence="9" id="KW-1185">Reference proteome</keyword>
<feature type="region of interest" description="Disordered" evidence="6">
    <location>
        <begin position="155"/>
        <end position="197"/>
    </location>
</feature>
<dbReference type="RefSeq" id="WP_343882078.1">
    <property type="nucleotide sequence ID" value="NZ_BAAAIJ010000059.1"/>
</dbReference>
<dbReference type="NCBIfam" id="TIGR00250">
    <property type="entry name" value="RNAse_H_YqgF"/>
    <property type="match status" value="1"/>
</dbReference>
<evidence type="ECO:0000313" key="9">
    <source>
        <dbReference type="Proteomes" id="UP001597307"/>
    </source>
</evidence>
<evidence type="ECO:0000256" key="2">
    <source>
        <dbReference type="ARBA" id="ARBA00022517"/>
    </source>
</evidence>
<dbReference type="SMART" id="SM00732">
    <property type="entry name" value="YqgFc"/>
    <property type="match status" value="1"/>
</dbReference>
<proteinExistence type="inferred from homology"/>
<evidence type="ECO:0000256" key="5">
    <source>
        <dbReference type="HAMAP-Rule" id="MF_00651"/>
    </source>
</evidence>
<dbReference type="Proteomes" id="UP001597307">
    <property type="component" value="Unassembled WGS sequence"/>
</dbReference>
<sequence>MTDTSASTGDYPRGVKMGVDVGMVRVGVASSDSGSLLATPVRTMKRDLKKKSDLNILVREIAEREAVQVFVGLPRNLSGTESASAEMARGYALELANAIQRAGLTARVRLIDERLSTVSAHRSLRQAGLDTRDHRKVIDQVAAVEILQHAMDMQRSQMRDVGDPVAARKRTPPPGDPLTPNKEQDITENSRERNLDL</sequence>
<keyword evidence="4 5" id="KW-0378">Hydrolase</keyword>
<comment type="subcellular location">
    <subcellularLocation>
        <location evidence="5">Cytoplasm</location>
    </subcellularLocation>
</comment>
<feature type="domain" description="YqgF/RNase H-like" evidence="7">
    <location>
        <begin position="14"/>
        <end position="120"/>
    </location>
</feature>
<dbReference type="SUPFAM" id="SSF53098">
    <property type="entry name" value="Ribonuclease H-like"/>
    <property type="match status" value="1"/>
</dbReference>
<dbReference type="Gene3D" id="3.30.420.140">
    <property type="entry name" value="YqgF/RNase H-like domain"/>
    <property type="match status" value="1"/>
</dbReference>
<dbReference type="PANTHER" id="PTHR33317">
    <property type="entry name" value="POLYNUCLEOTIDYL TRANSFERASE, RIBONUCLEASE H-LIKE SUPERFAMILY PROTEIN"/>
    <property type="match status" value="1"/>
</dbReference>
<evidence type="ECO:0000256" key="6">
    <source>
        <dbReference type="SAM" id="MobiDB-lite"/>
    </source>
</evidence>
<name>A0ABW4QCG7_9MICC</name>
<comment type="function">
    <text evidence="5">Could be a nuclease involved in processing of the 5'-end of pre-16S rRNA.</text>
</comment>
<evidence type="ECO:0000313" key="8">
    <source>
        <dbReference type="EMBL" id="MFD1848392.1"/>
    </source>
</evidence>
<keyword evidence="1 5" id="KW-0963">Cytoplasm</keyword>
<reference evidence="9" key="1">
    <citation type="journal article" date="2019" name="Int. J. Syst. Evol. Microbiol.">
        <title>The Global Catalogue of Microorganisms (GCM) 10K type strain sequencing project: providing services to taxonomists for standard genome sequencing and annotation.</title>
        <authorList>
            <consortium name="The Broad Institute Genomics Platform"/>
            <consortium name="The Broad Institute Genome Sequencing Center for Infectious Disease"/>
            <person name="Wu L."/>
            <person name="Ma J."/>
        </authorList>
    </citation>
    <scope>NUCLEOTIDE SEQUENCE [LARGE SCALE GENOMIC DNA]</scope>
    <source>
        <strain evidence="9">JCM 11496</strain>
    </source>
</reference>
<comment type="caution">
    <text evidence="8">The sequence shown here is derived from an EMBL/GenBank/DDBJ whole genome shotgun (WGS) entry which is preliminary data.</text>
</comment>
<dbReference type="EMBL" id="JBHUGA010000067">
    <property type="protein sequence ID" value="MFD1848392.1"/>
    <property type="molecule type" value="Genomic_DNA"/>
</dbReference>
<dbReference type="HAMAP" id="MF_00651">
    <property type="entry name" value="Nuclease_YqgF"/>
    <property type="match status" value="1"/>
</dbReference>
<keyword evidence="2 5" id="KW-0690">Ribosome biogenesis</keyword>
<dbReference type="InterPro" id="IPR005227">
    <property type="entry name" value="YqgF"/>
</dbReference>
<dbReference type="InterPro" id="IPR006641">
    <property type="entry name" value="YqgF/RNaseH-like_dom"/>
</dbReference>
<dbReference type="CDD" id="cd16964">
    <property type="entry name" value="YqgF"/>
    <property type="match status" value="1"/>
</dbReference>
<protein>
    <recommendedName>
        <fullName evidence="5">Putative pre-16S rRNA nuclease</fullName>
        <ecNumber evidence="5">3.1.-.-</ecNumber>
    </recommendedName>
</protein>
<comment type="similarity">
    <text evidence="5">Belongs to the YqgF HJR family.</text>
</comment>
<evidence type="ECO:0000256" key="1">
    <source>
        <dbReference type="ARBA" id="ARBA00022490"/>
    </source>
</evidence>
<organism evidence="8 9">
    <name type="scientific">Arthrobacter flavus</name>
    <dbReference type="NCBI Taxonomy" id="95172"/>
    <lineage>
        <taxon>Bacteria</taxon>
        <taxon>Bacillati</taxon>
        <taxon>Actinomycetota</taxon>
        <taxon>Actinomycetes</taxon>
        <taxon>Micrococcales</taxon>
        <taxon>Micrococcaceae</taxon>
        <taxon>Arthrobacter</taxon>
    </lineage>
</organism>
<dbReference type="InterPro" id="IPR037027">
    <property type="entry name" value="YqgF/RNaseH-like_dom_sf"/>
</dbReference>